<protein>
    <recommendedName>
        <fullName evidence="5">Bacterial Ig domain-containing protein</fullName>
    </recommendedName>
</protein>
<comment type="caution">
    <text evidence="3">The sequence shown here is derived from an EMBL/GenBank/DDBJ whole genome shotgun (WGS) entry which is preliminary data.</text>
</comment>
<name>A0A841Z6U3_9LIST</name>
<sequence length="382" mass="41688">MNKKWNNIICKGLVASIVLSSSVGVVGFGNTFNQPVLAQSQKSDNTKVERINVPITFKESEKLSHIGQENAKKIIVSDSLTVLAYYKTINEPLTLQFGESIMAPSLKNTVSAGIVVNGFNEYFFQFKLVPKAPIINKFYINSKSVEGIAEKGAKKVILTIDGNKVGSGTVDKQGLYKINIEDIPDMRVAGTKFQVYSQDFLKSDSELAISEVTGKQPEKGLTINPYTIGGSYITGTYGQQEATKVVLYVDGKAVKNSALDTASHTYKVAANGFIKNNNQKVEMVMSKGTKELGRVTVKTIVKDTFTVNPYSLGQSYITGTYDQEATKVVLYVDGKAVKNSALDVATHTYKLAANGFIKNSKQKVEVVMSKGTKELKRIDIAI</sequence>
<accession>A0A841Z6U3</accession>
<gene>
    <name evidence="3" type="ORF">HB943_10070</name>
</gene>
<dbReference type="EMBL" id="JAARRL010000015">
    <property type="protein sequence ID" value="MBC1500954.1"/>
    <property type="molecule type" value="Genomic_DNA"/>
</dbReference>
<dbReference type="Proteomes" id="UP000564536">
    <property type="component" value="Unassembled WGS sequence"/>
</dbReference>
<evidence type="ECO:0000313" key="4">
    <source>
        <dbReference type="Proteomes" id="UP000564536"/>
    </source>
</evidence>
<dbReference type="Pfam" id="PF17936">
    <property type="entry name" value="Big_6"/>
    <property type="match status" value="1"/>
</dbReference>
<feature type="domain" description="Bacterial Ig" evidence="2">
    <location>
        <begin position="304"/>
        <end position="375"/>
    </location>
</feature>
<evidence type="ECO:0000259" key="2">
    <source>
        <dbReference type="Pfam" id="PF20622"/>
    </source>
</evidence>
<proteinExistence type="predicted"/>
<organism evidence="3 4">
    <name type="scientific">Listeria weihenstephanensis</name>
    <dbReference type="NCBI Taxonomy" id="1006155"/>
    <lineage>
        <taxon>Bacteria</taxon>
        <taxon>Bacillati</taxon>
        <taxon>Bacillota</taxon>
        <taxon>Bacilli</taxon>
        <taxon>Bacillales</taxon>
        <taxon>Listeriaceae</taxon>
        <taxon>Listeria</taxon>
    </lineage>
</organism>
<evidence type="ECO:0000313" key="3">
    <source>
        <dbReference type="EMBL" id="MBC1500954.1"/>
    </source>
</evidence>
<dbReference type="InterPro" id="IPR041498">
    <property type="entry name" value="Big_6"/>
</dbReference>
<dbReference type="InterPro" id="IPR046746">
    <property type="entry name" value="Big_15"/>
</dbReference>
<reference evidence="3 4" key="1">
    <citation type="submission" date="2020-03" db="EMBL/GenBank/DDBJ databases">
        <title>Soil Listeria distribution.</title>
        <authorList>
            <person name="Liao J."/>
            <person name="Wiedmann M."/>
        </authorList>
    </citation>
    <scope>NUCLEOTIDE SEQUENCE [LARGE SCALE GENOMIC DNA]</scope>
    <source>
        <strain evidence="3 4">FSL L7-1523</strain>
    </source>
</reference>
<evidence type="ECO:0008006" key="5">
    <source>
        <dbReference type="Google" id="ProtNLM"/>
    </source>
</evidence>
<dbReference type="Pfam" id="PF20622">
    <property type="entry name" value="Big_15"/>
    <property type="match status" value="2"/>
</dbReference>
<dbReference type="AlphaFoldDB" id="A0A841Z6U3"/>
<feature type="domain" description="Bacterial Ig" evidence="1">
    <location>
        <begin position="130"/>
        <end position="202"/>
    </location>
</feature>
<evidence type="ECO:0000259" key="1">
    <source>
        <dbReference type="Pfam" id="PF17936"/>
    </source>
</evidence>
<dbReference type="RefSeq" id="WP_185426169.1">
    <property type="nucleotide sequence ID" value="NZ_JAARRL010000015.1"/>
</dbReference>
<feature type="domain" description="Bacterial Ig" evidence="2">
    <location>
        <begin position="221"/>
        <end position="297"/>
    </location>
</feature>